<dbReference type="PANTHER" id="PTHR11601">
    <property type="entry name" value="CYSTEINE DESULFURYLASE FAMILY MEMBER"/>
    <property type="match status" value="1"/>
</dbReference>
<dbReference type="Gene3D" id="1.10.260.50">
    <property type="match status" value="1"/>
</dbReference>
<evidence type="ECO:0000256" key="7">
    <source>
        <dbReference type="ARBA" id="ARBA00023014"/>
    </source>
</evidence>
<evidence type="ECO:0000313" key="10">
    <source>
        <dbReference type="EMBL" id="OIO30887.1"/>
    </source>
</evidence>
<dbReference type="AlphaFoldDB" id="A0A1J4V9E4"/>
<dbReference type="InterPro" id="IPR000192">
    <property type="entry name" value="Aminotrans_V_dom"/>
</dbReference>
<comment type="catalytic activity">
    <reaction evidence="8">
        <text>(sulfur carrier)-H + L-cysteine = (sulfur carrier)-SH + L-alanine</text>
        <dbReference type="Rhea" id="RHEA:43892"/>
        <dbReference type="Rhea" id="RHEA-COMP:14737"/>
        <dbReference type="Rhea" id="RHEA-COMP:14739"/>
        <dbReference type="ChEBI" id="CHEBI:29917"/>
        <dbReference type="ChEBI" id="CHEBI:35235"/>
        <dbReference type="ChEBI" id="CHEBI:57972"/>
        <dbReference type="ChEBI" id="CHEBI:64428"/>
        <dbReference type="EC" id="2.8.1.7"/>
    </reaction>
</comment>
<reference evidence="10 11" key="1">
    <citation type="journal article" date="2016" name="Environ. Microbiol.">
        <title>Genomic resolution of a cold subsurface aquifer community provides metabolic insights for novel microbes adapted to high CO concentrations.</title>
        <authorList>
            <person name="Probst A.J."/>
            <person name="Castelle C.J."/>
            <person name="Singh A."/>
            <person name="Brown C.T."/>
            <person name="Anantharaman K."/>
            <person name="Sharon I."/>
            <person name="Hug L.A."/>
            <person name="Burstein D."/>
            <person name="Emerson J.B."/>
            <person name="Thomas B.C."/>
            <person name="Banfield J.F."/>
        </authorList>
    </citation>
    <scope>NUCLEOTIDE SEQUENCE [LARGE SCALE GENOMIC DNA]</scope>
    <source>
        <strain evidence="10">CG1_02_43_90</strain>
    </source>
</reference>
<gene>
    <name evidence="10" type="ORF">AUJ77_01480</name>
</gene>
<keyword evidence="7" id="KW-0411">Iron-sulfur</keyword>
<evidence type="ECO:0000259" key="9">
    <source>
        <dbReference type="Pfam" id="PF00266"/>
    </source>
</evidence>
<dbReference type="STRING" id="1805281.AUJ77_01480"/>
<name>A0A1J4V9E4_9BACT</name>
<keyword evidence="3" id="KW-0808">Transferase</keyword>
<dbReference type="GO" id="GO:0046872">
    <property type="term" value="F:metal ion binding"/>
    <property type="evidence" value="ECO:0007669"/>
    <property type="project" value="UniProtKB-KW"/>
</dbReference>
<dbReference type="InterPro" id="IPR015422">
    <property type="entry name" value="PyrdxlP-dep_Trfase_small"/>
</dbReference>
<evidence type="ECO:0000256" key="3">
    <source>
        <dbReference type="ARBA" id="ARBA00022679"/>
    </source>
</evidence>
<keyword evidence="4" id="KW-0479">Metal-binding</keyword>
<sequence>MRRIYLDHVAATPVSDTALRAMTTAMEKFPGNPSAIHTEGREARGVLEKARAEIAGAISAHSDEIVFTSGATEANNMAIVGVVRSARANGVKHPHIIVSTIEHPSVLEVAHALEKEEVKVSYLPVNHFGVVSPRTLRTLITPETVLVSVMYANNEIGTIEPVIEIAKEIRHARKMNKTVYPYFHTDAVQAVNYCELNVQRLGVDLMTISSGKIYGPRGIGALFVKRGVLNEPIFYGGEQEESRRAGTESVALAVGFSVAFAEARKMSAQEFKRVKKLRDTLTEQILKKVPGVFINGDLENSLPNILNLSLEGVESEALLLYLDAVGVALSGKSACKSSDSSASHVIMALDKQNEENTGSIRFSLGRETKSADIVYVVKEFLRIVPFLRTMNKQSDTI</sequence>
<organism evidence="10 11">
    <name type="scientific">Candidatus Nomurabacteria bacterium CG1_02_43_90</name>
    <dbReference type="NCBI Taxonomy" id="1805281"/>
    <lineage>
        <taxon>Bacteria</taxon>
        <taxon>Candidatus Nomuraibacteriota</taxon>
    </lineage>
</organism>
<dbReference type="PANTHER" id="PTHR11601:SF34">
    <property type="entry name" value="CYSTEINE DESULFURASE"/>
    <property type="match status" value="1"/>
</dbReference>
<dbReference type="GO" id="GO:0051536">
    <property type="term" value="F:iron-sulfur cluster binding"/>
    <property type="evidence" value="ECO:0007669"/>
    <property type="project" value="UniProtKB-KW"/>
</dbReference>
<dbReference type="InterPro" id="IPR015421">
    <property type="entry name" value="PyrdxlP-dep_Trfase_major"/>
</dbReference>
<dbReference type="InterPro" id="IPR016454">
    <property type="entry name" value="Cysteine_dSase"/>
</dbReference>
<protein>
    <recommendedName>
        <fullName evidence="9">Aminotransferase class V domain-containing protein</fullName>
    </recommendedName>
</protein>
<evidence type="ECO:0000256" key="5">
    <source>
        <dbReference type="ARBA" id="ARBA00022898"/>
    </source>
</evidence>
<evidence type="ECO:0000256" key="6">
    <source>
        <dbReference type="ARBA" id="ARBA00023004"/>
    </source>
</evidence>
<keyword evidence="6" id="KW-0408">Iron</keyword>
<comment type="cofactor">
    <cofactor evidence="1">
        <name>pyridoxal 5'-phosphate</name>
        <dbReference type="ChEBI" id="CHEBI:597326"/>
    </cofactor>
</comment>
<dbReference type="Gene3D" id="3.40.640.10">
    <property type="entry name" value="Type I PLP-dependent aspartate aminotransferase-like (Major domain)"/>
    <property type="match status" value="1"/>
</dbReference>
<evidence type="ECO:0000256" key="4">
    <source>
        <dbReference type="ARBA" id="ARBA00022723"/>
    </source>
</evidence>
<comment type="caution">
    <text evidence="10">The sequence shown here is derived from an EMBL/GenBank/DDBJ whole genome shotgun (WGS) entry which is preliminary data.</text>
</comment>
<proteinExistence type="inferred from homology"/>
<accession>A0A1J4V9E4</accession>
<dbReference type="PIRSF" id="PIRSF005572">
    <property type="entry name" value="NifS"/>
    <property type="match status" value="1"/>
</dbReference>
<dbReference type="InterPro" id="IPR015424">
    <property type="entry name" value="PyrdxlP-dep_Trfase"/>
</dbReference>
<feature type="domain" description="Aminotransferase class V" evidence="9">
    <location>
        <begin position="4"/>
        <end position="374"/>
    </location>
</feature>
<dbReference type="GO" id="GO:0031071">
    <property type="term" value="F:cysteine desulfurase activity"/>
    <property type="evidence" value="ECO:0007669"/>
    <property type="project" value="UniProtKB-EC"/>
</dbReference>
<comment type="similarity">
    <text evidence="2">Belongs to the class-V pyridoxal-phosphate-dependent aminotransferase family. NifS/IscS subfamily.</text>
</comment>
<keyword evidence="5" id="KW-0663">Pyridoxal phosphate</keyword>
<evidence type="ECO:0000256" key="8">
    <source>
        <dbReference type="ARBA" id="ARBA00050776"/>
    </source>
</evidence>
<evidence type="ECO:0000256" key="1">
    <source>
        <dbReference type="ARBA" id="ARBA00001933"/>
    </source>
</evidence>
<dbReference type="SUPFAM" id="SSF53383">
    <property type="entry name" value="PLP-dependent transferases"/>
    <property type="match status" value="1"/>
</dbReference>
<dbReference type="Proteomes" id="UP000181992">
    <property type="component" value="Unassembled WGS sequence"/>
</dbReference>
<dbReference type="Pfam" id="PF00266">
    <property type="entry name" value="Aminotran_5"/>
    <property type="match status" value="1"/>
</dbReference>
<evidence type="ECO:0000313" key="11">
    <source>
        <dbReference type="Proteomes" id="UP000181992"/>
    </source>
</evidence>
<evidence type="ECO:0000256" key="2">
    <source>
        <dbReference type="ARBA" id="ARBA00006490"/>
    </source>
</evidence>
<dbReference type="Gene3D" id="3.90.1150.10">
    <property type="entry name" value="Aspartate Aminotransferase, domain 1"/>
    <property type="match status" value="1"/>
</dbReference>
<dbReference type="EMBL" id="MNVN01000011">
    <property type="protein sequence ID" value="OIO30887.1"/>
    <property type="molecule type" value="Genomic_DNA"/>
</dbReference>